<keyword evidence="6 7" id="KW-0472">Membrane</keyword>
<sequence>MASATATAPSSRIQPLRELGAYGNARWILLAGFVLASILEVLDTSIINPVLPTMAGNLGCTFQEIGWVSTSYILANVIVLPMTAWLATRFGLKRYMLVSIAMFIVSSALCGFATNLNEMILFRLIQGAAGAPLISMTQAALAEIFPKHEATLSQSIWALGITTAPALAPTLGGWITDNYAWPWIFYINIPTGLLSMYLIGRYYRGAGAQKGGTIDWLGIGLLTAGLGSIQYVLEEGQQNDWLADQLILKLTILGVVATLGFVLWQISPRNRSPVVDLRVLKDRGLSGATVVMFVAGFGLYGGLYLFPLFAQVVLGFTPLKSGLFMFAPGLFLAFTMMATGMMMQKKVPGRDLSMAGALIMMISMWMLGHMTSSSNESDAQLALDLSRIGIGLLMLSVIVAGVAGLKAESVKQGAALLGLARQLGGSFGIAALSTYVTRMTAFHRYDLAARMYSGNPLADDRTNMLKGALYAKGFDLQRAEAGAHTLLDGQITRQAYTMAVNNAHVLIGIMFALTIPCLLLMKRRAGGGDAAAAH</sequence>
<proteinExistence type="predicted"/>
<feature type="transmembrane region" description="Helical" evidence="7">
    <location>
        <begin position="388"/>
        <end position="407"/>
    </location>
</feature>
<evidence type="ECO:0000256" key="7">
    <source>
        <dbReference type="SAM" id="Phobius"/>
    </source>
</evidence>
<dbReference type="STRING" id="661478.OP10G_1044"/>
<dbReference type="GO" id="GO:0005886">
    <property type="term" value="C:plasma membrane"/>
    <property type="evidence" value="ECO:0007669"/>
    <property type="project" value="UniProtKB-SubCell"/>
</dbReference>
<dbReference type="InterPro" id="IPR004638">
    <property type="entry name" value="EmrB-like"/>
</dbReference>
<evidence type="ECO:0000256" key="4">
    <source>
        <dbReference type="ARBA" id="ARBA00022692"/>
    </source>
</evidence>
<keyword evidence="10" id="KW-1185">Reference proteome</keyword>
<evidence type="ECO:0000256" key="1">
    <source>
        <dbReference type="ARBA" id="ARBA00004651"/>
    </source>
</evidence>
<protein>
    <submittedName>
        <fullName evidence="9">Inner membrane component of tripartite multidrug resistance system</fullName>
    </submittedName>
</protein>
<evidence type="ECO:0000256" key="2">
    <source>
        <dbReference type="ARBA" id="ARBA00022448"/>
    </source>
</evidence>
<evidence type="ECO:0000313" key="9">
    <source>
        <dbReference type="EMBL" id="AIE84412.1"/>
    </source>
</evidence>
<feature type="transmembrane region" description="Helical" evidence="7">
    <location>
        <begin position="503"/>
        <end position="521"/>
    </location>
</feature>
<reference evidence="9 10" key="1">
    <citation type="journal article" date="2014" name="PLoS ONE">
        <title>The first complete genome sequence of the class fimbriimonadia in the phylum armatimonadetes.</title>
        <authorList>
            <person name="Hu Z.Y."/>
            <person name="Wang Y.Z."/>
            <person name="Im W.T."/>
            <person name="Wang S.Y."/>
            <person name="Zhao G.P."/>
            <person name="Zheng H.J."/>
            <person name="Quan Z.X."/>
        </authorList>
    </citation>
    <scope>NUCLEOTIDE SEQUENCE [LARGE SCALE GENOMIC DNA]</scope>
    <source>
        <strain evidence="9">Gsoil 348</strain>
    </source>
</reference>
<dbReference type="CDD" id="cd17503">
    <property type="entry name" value="MFS_LmrB_MDR_like"/>
    <property type="match status" value="1"/>
</dbReference>
<dbReference type="KEGG" id="fgi:OP10G_1044"/>
<dbReference type="PROSITE" id="PS50850">
    <property type="entry name" value="MFS"/>
    <property type="match status" value="1"/>
</dbReference>
<evidence type="ECO:0000259" key="8">
    <source>
        <dbReference type="PROSITE" id="PS50850"/>
    </source>
</evidence>
<evidence type="ECO:0000256" key="3">
    <source>
        <dbReference type="ARBA" id="ARBA00022475"/>
    </source>
</evidence>
<organism evidence="9 10">
    <name type="scientific">Fimbriimonas ginsengisoli Gsoil 348</name>
    <dbReference type="NCBI Taxonomy" id="661478"/>
    <lineage>
        <taxon>Bacteria</taxon>
        <taxon>Bacillati</taxon>
        <taxon>Armatimonadota</taxon>
        <taxon>Fimbriimonadia</taxon>
        <taxon>Fimbriimonadales</taxon>
        <taxon>Fimbriimonadaceae</taxon>
        <taxon>Fimbriimonas</taxon>
    </lineage>
</organism>
<evidence type="ECO:0000313" key="10">
    <source>
        <dbReference type="Proteomes" id="UP000027982"/>
    </source>
</evidence>
<dbReference type="AlphaFoldDB" id="A0A068NLW9"/>
<feature type="transmembrane region" description="Helical" evidence="7">
    <location>
        <begin position="67"/>
        <end position="88"/>
    </location>
</feature>
<dbReference type="Gene3D" id="1.20.1250.20">
    <property type="entry name" value="MFS general substrate transporter like domains"/>
    <property type="match status" value="1"/>
</dbReference>
<keyword evidence="4 7" id="KW-0812">Transmembrane</keyword>
<feature type="transmembrane region" description="Helical" evidence="7">
    <location>
        <begin position="352"/>
        <end position="368"/>
    </location>
</feature>
<dbReference type="Proteomes" id="UP000027982">
    <property type="component" value="Chromosome"/>
</dbReference>
<dbReference type="InterPro" id="IPR020846">
    <property type="entry name" value="MFS_dom"/>
</dbReference>
<feature type="transmembrane region" description="Helical" evidence="7">
    <location>
        <begin position="212"/>
        <end position="233"/>
    </location>
</feature>
<dbReference type="NCBIfam" id="TIGR00711">
    <property type="entry name" value="efflux_EmrB"/>
    <property type="match status" value="1"/>
</dbReference>
<dbReference type="RefSeq" id="WP_025226949.1">
    <property type="nucleotide sequence ID" value="NZ_CP007139.1"/>
</dbReference>
<dbReference type="Pfam" id="PF07690">
    <property type="entry name" value="MFS_1"/>
    <property type="match status" value="1"/>
</dbReference>
<feature type="transmembrane region" description="Helical" evidence="7">
    <location>
        <begin position="414"/>
        <end position="436"/>
    </location>
</feature>
<keyword evidence="3" id="KW-1003">Cell membrane</keyword>
<evidence type="ECO:0000256" key="6">
    <source>
        <dbReference type="ARBA" id="ARBA00023136"/>
    </source>
</evidence>
<dbReference type="eggNOG" id="COG0477">
    <property type="taxonomic scope" value="Bacteria"/>
</dbReference>
<feature type="transmembrane region" description="Helical" evidence="7">
    <location>
        <begin position="322"/>
        <end position="340"/>
    </location>
</feature>
<evidence type="ECO:0000256" key="5">
    <source>
        <dbReference type="ARBA" id="ARBA00022989"/>
    </source>
</evidence>
<feature type="transmembrane region" description="Helical" evidence="7">
    <location>
        <begin position="27"/>
        <end position="47"/>
    </location>
</feature>
<feature type="transmembrane region" description="Helical" evidence="7">
    <location>
        <begin position="245"/>
        <end position="264"/>
    </location>
</feature>
<keyword evidence="5 7" id="KW-1133">Transmembrane helix</keyword>
<dbReference type="Gene3D" id="1.20.1720.10">
    <property type="entry name" value="Multidrug resistance protein D"/>
    <property type="match status" value="1"/>
</dbReference>
<feature type="domain" description="Major facilitator superfamily (MFS) profile" evidence="8">
    <location>
        <begin position="29"/>
        <end position="526"/>
    </location>
</feature>
<dbReference type="InterPro" id="IPR011701">
    <property type="entry name" value="MFS"/>
</dbReference>
<keyword evidence="2" id="KW-0813">Transport</keyword>
<dbReference type="EMBL" id="CP007139">
    <property type="protein sequence ID" value="AIE84412.1"/>
    <property type="molecule type" value="Genomic_DNA"/>
</dbReference>
<feature type="transmembrane region" description="Helical" evidence="7">
    <location>
        <begin position="181"/>
        <end position="200"/>
    </location>
</feature>
<dbReference type="GO" id="GO:0022857">
    <property type="term" value="F:transmembrane transporter activity"/>
    <property type="evidence" value="ECO:0007669"/>
    <property type="project" value="InterPro"/>
</dbReference>
<dbReference type="OrthoDB" id="9812221at2"/>
<dbReference type="PANTHER" id="PTHR23501">
    <property type="entry name" value="MAJOR FACILITATOR SUPERFAMILY"/>
    <property type="match status" value="1"/>
</dbReference>
<dbReference type="SUPFAM" id="SSF103473">
    <property type="entry name" value="MFS general substrate transporter"/>
    <property type="match status" value="1"/>
</dbReference>
<dbReference type="HOGENOM" id="CLU_000960_28_0_0"/>
<dbReference type="PANTHER" id="PTHR23501:SF174">
    <property type="entry name" value="MULTIDRUG EXPORT PROTEIN EMRB-RELATED"/>
    <property type="match status" value="1"/>
</dbReference>
<comment type="subcellular location">
    <subcellularLocation>
        <location evidence="1">Cell membrane</location>
        <topology evidence="1">Multi-pass membrane protein</topology>
    </subcellularLocation>
</comment>
<accession>A0A068NLW9</accession>
<name>A0A068NLW9_FIMGI</name>
<feature type="transmembrane region" description="Helical" evidence="7">
    <location>
        <begin position="156"/>
        <end position="175"/>
    </location>
</feature>
<dbReference type="InterPro" id="IPR036259">
    <property type="entry name" value="MFS_trans_sf"/>
</dbReference>
<gene>
    <name evidence="9" type="ORF">OP10G_1044</name>
</gene>
<feature type="transmembrane region" description="Helical" evidence="7">
    <location>
        <begin position="95"/>
        <end position="114"/>
    </location>
</feature>
<feature type="transmembrane region" description="Helical" evidence="7">
    <location>
        <begin position="285"/>
        <end position="310"/>
    </location>
</feature>